<evidence type="ECO:0000313" key="11">
    <source>
        <dbReference type="Proteomes" id="UP000224567"/>
    </source>
</evidence>
<evidence type="ECO:0000256" key="4">
    <source>
        <dbReference type="ARBA" id="ARBA00023187"/>
    </source>
</evidence>
<dbReference type="SUPFAM" id="SSF81698">
    <property type="entry name" value="FF domain"/>
    <property type="match status" value="1"/>
</dbReference>
<dbReference type="PANTHER" id="PTHR11864">
    <property type="entry name" value="PRE-MRNA-PROCESSING PROTEIN PRP40"/>
    <property type="match status" value="1"/>
</dbReference>
<evidence type="ECO:0000256" key="7">
    <source>
        <dbReference type="ARBA" id="ARBA00061317"/>
    </source>
</evidence>
<keyword evidence="5" id="KW-0539">Nucleus</keyword>
<dbReference type="Proteomes" id="UP000224567">
    <property type="component" value="Unassembled WGS sequence"/>
</dbReference>
<evidence type="ECO:0000256" key="8">
    <source>
        <dbReference type="ARBA" id="ARBA00064817"/>
    </source>
</evidence>
<comment type="caution">
    <text evidence="10">The sequence shown here is derived from an EMBL/GenBank/DDBJ whole genome shotgun (WGS) entry which is preliminary data.</text>
</comment>
<comment type="function">
    <text evidence="6">Binds the phosphorylated C-terminal domain (CTD) of the largest subunit of RNA polymerase II and functions as a scaffold for RNA processing machineries. May be involved in pre-mRNA splicing.</text>
</comment>
<dbReference type="Pfam" id="PF01846">
    <property type="entry name" value="FF"/>
    <property type="match status" value="1"/>
</dbReference>
<evidence type="ECO:0000256" key="3">
    <source>
        <dbReference type="ARBA" id="ARBA00022737"/>
    </source>
</evidence>
<dbReference type="GO" id="GO:0005685">
    <property type="term" value="C:U1 snRNP"/>
    <property type="evidence" value="ECO:0007669"/>
    <property type="project" value="TreeGrafter"/>
</dbReference>
<evidence type="ECO:0000256" key="6">
    <source>
        <dbReference type="ARBA" id="ARBA00056384"/>
    </source>
</evidence>
<dbReference type="AlphaFoldDB" id="A0A2G2V986"/>
<keyword evidence="4" id="KW-0508">mRNA splicing</keyword>
<keyword evidence="11" id="KW-1185">Reference proteome</keyword>
<reference evidence="11" key="2">
    <citation type="journal article" date="2017" name="J. Anim. Genet.">
        <title>Multiple reference genome sequences of hot pepper reveal the massive evolution of plant disease resistance genes by retroduplication.</title>
        <authorList>
            <person name="Kim S."/>
            <person name="Park J."/>
            <person name="Yeom S.-I."/>
            <person name="Kim Y.-M."/>
            <person name="Seo E."/>
            <person name="Kim K.-T."/>
            <person name="Kim M.-S."/>
            <person name="Lee J.M."/>
            <person name="Cheong K."/>
            <person name="Shin H.-S."/>
            <person name="Kim S.-B."/>
            <person name="Han K."/>
            <person name="Lee J."/>
            <person name="Park M."/>
            <person name="Lee H.-A."/>
            <person name="Lee H.-Y."/>
            <person name="Lee Y."/>
            <person name="Oh S."/>
            <person name="Lee J.H."/>
            <person name="Choi E."/>
            <person name="Choi E."/>
            <person name="Lee S.E."/>
            <person name="Jeon J."/>
            <person name="Kim H."/>
            <person name="Choi G."/>
            <person name="Song H."/>
            <person name="Lee J."/>
            <person name="Lee S.-C."/>
            <person name="Kwon J.-K."/>
            <person name="Lee H.-Y."/>
            <person name="Koo N."/>
            <person name="Hong Y."/>
            <person name="Kim R.W."/>
            <person name="Kang W.-H."/>
            <person name="Huh J.H."/>
            <person name="Kang B.-C."/>
            <person name="Yang T.-J."/>
            <person name="Lee Y.-H."/>
            <person name="Bennetzen J.L."/>
            <person name="Choi D."/>
        </authorList>
    </citation>
    <scope>NUCLEOTIDE SEQUENCE [LARGE SCALE GENOMIC DNA]</scope>
    <source>
        <strain evidence="11">cv. PBC81</strain>
    </source>
</reference>
<dbReference type="InterPro" id="IPR039726">
    <property type="entry name" value="Prp40-like"/>
</dbReference>
<sequence>MCALKEKRSYSHTPKHPDLDLKNQPSLIAKTCIEELPMLESKDLPDYLRYVFLGSGNTLSMSVVDDLSEQHVEALISALKRYIRAMGWTIDDVIGISPGIGMHKGHLEEYCMPTSITTTRLLECPNGQCLMNSSAETTTTQYALVYDDGFSSENKENVKKDTAVTEIKGATPSDEKTVGLGPLVYKSKAEAKSVFKILSESANIGSDCTWDQAMREVINNWRYGALKSLCERKQAFNEASLQVGNVMG</sequence>
<comment type="subcellular location">
    <subcellularLocation>
        <location evidence="1">Nucleus</location>
    </subcellularLocation>
</comment>
<dbReference type="GO" id="GO:0071004">
    <property type="term" value="C:U2-type prespliceosome"/>
    <property type="evidence" value="ECO:0007669"/>
    <property type="project" value="TreeGrafter"/>
</dbReference>
<name>A0A2G2V986_CAPBA</name>
<evidence type="ECO:0000259" key="9">
    <source>
        <dbReference type="Pfam" id="PF01846"/>
    </source>
</evidence>
<dbReference type="EMBL" id="MLFT02000098">
    <property type="protein sequence ID" value="PHT29555.1"/>
    <property type="molecule type" value="Genomic_DNA"/>
</dbReference>
<dbReference type="GO" id="GO:0045292">
    <property type="term" value="P:mRNA cis splicing, via spliceosome"/>
    <property type="evidence" value="ECO:0007669"/>
    <property type="project" value="InterPro"/>
</dbReference>
<protein>
    <recommendedName>
        <fullName evidence="9">FF domain-containing protein</fullName>
    </recommendedName>
</protein>
<comment type="similarity">
    <text evidence="7">Belongs to the PRPF40 family.</text>
</comment>
<dbReference type="STRING" id="33114.A0A2G2V986"/>
<keyword evidence="2" id="KW-0507">mRNA processing</keyword>
<dbReference type="InterPro" id="IPR036517">
    <property type="entry name" value="FF_domain_sf"/>
</dbReference>
<evidence type="ECO:0000256" key="5">
    <source>
        <dbReference type="ARBA" id="ARBA00023242"/>
    </source>
</evidence>
<accession>A0A2G2V986</accession>
<comment type="subunit">
    <text evidence="8">Interacts (via the WW domains) with the phosphorylated C-terminal domain of NRPB1 (via CTD domain).</text>
</comment>
<evidence type="ECO:0000256" key="2">
    <source>
        <dbReference type="ARBA" id="ARBA00022664"/>
    </source>
</evidence>
<evidence type="ECO:0000256" key="1">
    <source>
        <dbReference type="ARBA" id="ARBA00004123"/>
    </source>
</evidence>
<dbReference type="FunFam" id="1.10.10.440:FF:000013">
    <property type="entry name" value="pre-mRNA-processing protein 40A isoform X1"/>
    <property type="match status" value="1"/>
</dbReference>
<dbReference type="PANTHER" id="PTHR11864:SF0">
    <property type="entry name" value="PRP40 PRE-MRNA PROCESSING FACTOR 40 HOMOLOG A (YEAST)"/>
    <property type="match status" value="1"/>
</dbReference>
<dbReference type="OrthoDB" id="187617at2759"/>
<evidence type="ECO:0000313" key="10">
    <source>
        <dbReference type="EMBL" id="PHT29555.1"/>
    </source>
</evidence>
<keyword evidence="3" id="KW-0677">Repeat</keyword>
<proteinExistence type="inferred from homology"/>
<dbReference type="GO" id="GO:0070063">
    <property type="term" value="F:RNA polymerase binding"/>
    <property type="evidence" value="ECO:0007669"/>
    <property type="project" value="UniProtKB-ARBA"/>
</dbReference>
<feature type="domain" description="FF" evidence="9">
    <location>
        <begin position="190"/>
        <end position="238"/>
    </location>
</feature>
<dbReference type="Gene3D" id="1.10.10.440">
    <property type="entry name" value="FF domain"/>
    <property type="match status" value="1"/>
</dbReference>
<organism evidence="10 11">
    <name type="scientific">Capsicum baccatum</name>
    <name type="common">Peruvian pepper</name>
    <dbReference type="NCBI Taxonomy" id="33114"/>
    <lineage>
        <taxon>Eukaryota</taxon>
        <taxon>Viridiplantae</taxon>
        <taxon>Streptophyta</taxon>
        <taxon>Embryophyta</taxon>
        <taxon>Tracheophyta</taxon>
        <taxon>Spermatophyta</taxon>
        <taxon>Magnoliopsida</taxon>
        <taxon>eudicotyledons</taxon>
        <taxon>Gunneridae</taxon>
        <taxon>Pentapetalae</taxon>
        <taxon>asterids</taxon>
        <taxon>lamiids</taxon>
        <taxon>Solanales</taxon>
        <taxon>Solanaceae</taxon>
        <taxon>Solanoideae</taxon>
        <taxon>Capsiceae</taxon>
        <taxon>Capsicum</taxon>
    </lineage>
</organism>
<dbReference type="InterPro" id="IPR002713">
    <property type="entry name" value="FF_domain"/>
</dbReference>
<gene>
    <name evidence="10" type="ORF">CQW23_30846</name>
</gene>
<reference evidence="10 11" key="1">
    <citation type="journal article" date="2017" name="Genome Biol.">
        <title>New reference genome sequences of hot pepper reveal the massive evolution of plant disease-resistance genes by retroduplication.</title>
        <authorList>
            <person name="Kim S."/>
            <person name="Park J."/>
            <person name="Yeom S.I."/>
            <person name="Kim Y.M."/>
            <person name="Seo E."/>
            <person name="Kim K.T."/>
            <person name="Kim M.S."/>
            <person name="Lee J.M."/>
            <person name="Cheong K."/>
            <person name="Shin H.S."/>
            <person name="Kim S.B."/>
            <person name="Han K."/>
            <person name="Lee J."/>
            <person name="Park M."/>
            <person name="Lee H.A."/>
            <person name="Lee H.Y."/>
            <person name="Lee Y."/>
            <person name="Oh S."/>
            <person name="Lee J.H."/>
            <person name="Choi E."/>
            <person name="Choi E."/>
            <person name="Lee S.E."/>
            <person name="Jeon J."/>
            <person name="Kim H."/>
            <person name="Choi G."/>
            <person name="Song H."/>
            <person name="Lee J."/>
            <person name="Lee S.C."/>
            <person name="Kwon J.K."/>
            <person name="Lee H.Y."/>
            <person name="Koo N."/>
            <person name="Hong Y."/>
            <person name="Kim R.W."/>
            <person name="Kang W.H."/>
            <person name="Huh J.H."/>
            <person name="Kang B.C."/>
            <person name="Yang T.J."/>
            <person name="Lee Y.H."/>
            <person name="Bennetzen J.L."/>
            <person name="Choi D."/>
        </authorList>
    </citation>
    <scope>NUCLEOTIDE SEQUENCE [LARGE SCALE GENOMIC DNA]</scope>
    <source>
        <strain evidence="11">cv. PBC81</strain>
    </source>
</reference>
<dbReference type="GO" id="GO:0003723">
    <property type="term" value="F:RNA binding"/>
    <property type="evidence" value="ECO:0007669"/>
    <property type="project" value="TreeGrafter"/>
</dbReference>